<feature type="compositionally biased region" description="Low complexity" evidence="2">
    <location>
        <begin position="1670"/>
        <end position="1680"/>
    </location>
</feature>
<feature type="region of interest" description="Disordered" evidence="2">
    <location>
        <begin position="1355"/>
        <end position="1376"/>
    </location>
</feature>
<sequence>MRETLHVLSEGSMCWACLMGDVETVSMQDLKEIEKSLCQLRELLTNALPDDLLDDDTASFSSHESNGSLSDRRGSLPSPSHDPWSHLRHQLPGHHKLIQQQQQQTSTPNEYGNPPPLKTPAPIPYQNGYRGHQGNEQLQNGQQYVESSDDETLGQQYERGEIEGAANDDAHLQRRNSETGHQFPGHTQQGISVHGNQRQMQSNGYAQSNLHGNHLVAHGYQGHGDHGDYLMTNGYRNDGSNHEYANEDPMHENGFERQTLEDGDFEYQDQMYDNQVQQYSPSHRFTQQYSPSRHQVHGDNQHAMQHGRNAQTYARDHRHDNNPSNNNNPAIHRVEYRGDGATATNVHQTEPVQHGMPPSNGFPAVTSQATVGFGQQDAGDLLQKQFLGVGGDEETRQMAQLQILYKARGRELDQLGNQLQVLKEESGRDKRILNHQLALAQGERAGATASYEQCQQLLGESQQENSKLKGQLQAAQVQIQALNAAKHEVEEKLQATESAIESLTSQLSELQRSQPLARAREQQDGLLKSLQERYEQEVTRLKEKVDNGERNLEEKSTDIESLRRELSRVSKAAELAKLEQGNTINTLTSQLQNSQKQCRDLLETGSLQEINLLRVQLQEATAARTFSQDMTSALQEELTEMKEQLQMYESAMELGVMATKSPESIHTSKSFAVRNLAKSDWKTPQSSRSSSDSAPKLSPEDLVQGLRKELERSLQSNRTKRAQVSKLQADLRAARTDLEAGKTRLLGMETTAKDKEVRFKVLEAQLETTKASPTAERATSRRLQDEIDKLRTEKEDMSKTLEALKAEEGRLNEANSDLKKQMVQMVTEWDQDKKIDLERVQKTCLQLHEDSSRHLREELATEFQSERDMLKEAHQHQLQELRSELEQAQKELDAVKGLYIDVCEEKNKIEDTVTKTLRAEASQQLEAAKEAWQAQHDAAVKELRDSLESSHRAELVMAKSGWRQEAEEENKKTVEEQLALAKAEWTEAARKEAGNSALTAADAEWRVKMETELEQRVEQAKKDLETNHQEQLSKQKERLQAEHEGNKAGAVLMAMAKAKTEWMKAAEAEHVMDKAGAIQTAVAKAQTEWIKAAEAGTKEKLKKAIEMAREQWMQEDPEKRLDEAISAARRQWTDEKVDWEKVKEEWMKEKGEEEITKGVAERTKSLESKHLTDITNLQAILEQGRQKMKQEAERDRAAAVEEAKTRMEKEHQRVMEEMLRDAQTKAEKDQSQRLERASNDWQSRLDEEINSRQDAINKALQEAQDQWQKEKQDMLDAQKAALVALTAETEADQEELRSQYEAELERGIEEAVRSARDQWSKNCDTELRKACDEILERKEQIWKQERNDLQEQLSDSAAQLRDHQRQAERHRRKHALARQKLEKEIESLREQLQDADRELKQTEYGLRRELEQLQGRLTGANAAAVEALEAKMAGMQRRYEEELQAARRQRGDGEKMADAETQTVGQNDDSVSSEALQEIKAHYIRTVKKIKVDVMKRMNDMRENCRHTVHSEVMKERHNTAKKLRRYYLECLQKFLEEDQNQTGNGKTKAKSTASKLAAMAKALELPPDQLATKLPQPVASAQGDPSRSQEKDPGPSQSAKSATGKNKSTAVAETVTEDRQHHQPKSDVSQGLPAKVRHPHVSSNKIASYSTSGLRKSANDQAMPSSTPDSSSDRLGSGRSSDEFGPTSLGSSWDEMETGIALSKLPIQPREFNPKPERLASKSHGRTEDNPSLTTSSLSTGSVSARSRDSSPDNSSSGARKVVSNSSSRSVTLKSRESSPDSSPVTAQSTEHSKNQDGFSEPTHRNVTSNSVRNWVTAKSRESSPESSGNGSPGLRFPTKNYSAPSKSSSNITVRSRRNETPSTIGRDGSVSQHSPFKRPITDHKRSAEPRKGPVKVPPPTEKTAAMLATVSAPTLRQVLQVTRHTELPSLGPYKATDISSGSLDTVYNDLPASLGTIQDFPLDNPRDFPLDKVVRFDEPPRGTFAKKSKIELENTRTKLSGVSGSRKFNGASTLPSMSNIGSKKWTLRSTDKLEYLLRQDSGFESPQFEEQIGM</sequence>
<feature type="region of interest" description="Disordered" evidence="2">
    <location>
        <begin position="58"/>
        <end position="135"/>
    </location>
</feature>
<feature type="compositionally biased region" description="Basic and acidic residues" evidence="2">
    <location>
        <begin position="1881"/>
        <end position="1893"/>
    </location>
</feature>
<dbReference type="OMA" id="HPIDYNQ"/>
<reference evidence="4" key="1">
    <citation type="submission" date="2022-11" db="UniProtKB">
        <authorList>
            <consortium name="EnsemblMetazoa"/>
        </authorList>
    </citation>
    <scope>IDENTIFICATION</scope>
</reference>
<dbReference type="RefSeq" id="XP_038058351.1">
    <property type="nucleotide sequence ID" value="XM_038202423.1"/>
</dbReference>
<feature type="region of interest" description="Disordered" evidence="2">
    <location>
        <begin position="676"/>
        <end position="699"/>
    </location>
</feature>
<dbReference type="Pfam" id="PF25770">
    <property type="entry name" value="CC_CEP63-bind_CEP152"/>
    <property type="match status" value="1"/>
</dbReference>
<dbReference type="OrthoDB" id="10064205at2759"/>
<evidence type="ECO:0000259" key="3">
    <source>
        <dbReference type="Pfam" id="PF25770"/>
    </source>
</evidence>
<feature type="compositionally biased region" description="Basic and acidic residues" evidence="2">
    <location>
        <begin position="1617"/>
        <end position="1626"/>
    </location>
</feature>
<feature type="compositionally biased region" description="Low complexity" evidence="2">
    <location>
        <begin position="1826"/>
        <end position="1835"/>
    </location>
</feature>
<feature type="compositionally biased region" description="Polar residues" evidence="2">
    <location>
        <begin position="59"/>
        <end position="69"/>
    </location>
</feature>
<feature type="compositionally biased region" description="Basic residues" evidence="2">
    <location>
        <begin position="86"/>
        <end position="97"/>
    </location>
</feature>
<feature type="coiled-coil region" evidence="1">
    <location>
        <begin position="1174"/>
        <end position="1217"/>
    </location>
</feature>
<dbReference type="EnsemblMetazoa" id="XM_038202423.1">
    <property type="protein sequence ID" value="XP_038058351.1"/>
    <property type="gene ID" value="LOC119729723"/>
</dbReference>
<proteinExistence type="predicted"/>
<evidence type="ECO:0000256" key="2">
    <source>
        <dbReference type="SAM" id="MobiDB-lite"/>
    </source>
</evidence>
<evidence type="ECO:0000313" key="4">
    <source>
        <dbReference type="EnsemblMetazoa" id="XP_038058351.1"/>
    </source>
</evidence>
<protein>
    <recommendedName>
        <fullName evidence="3">CEP152 CEP63 binding coiled coil domain-containing protein</fullName>
    </recommendedName>
</protein>
<dbReference type="GeneID" id="119729723"/>
<feature type="region of interest" description="Disordered" evidence="2">
    <location>
        <begin position="1576"/>
        <end position="1901"/>
    </location>
</feature>
<feature type="region of interest" description="Disordered" evidence="2">
    <location>
        <begin position="1222"/>
        <end position="1241"/>
    </location>
</feature>
<feature type="coiled-coil region" evidence="1">
    <location>
        <begin position="1010"/>
        <end position="1042"/>
    </location>
</feature>
<feature type="compositionally biased region" description="Polar residues" evidence="2">
    <location>
        <begin position="1806"/>
        <end position="1815"/>
    </location>
</feature>
<name>A0A914A4P1_PATMI</name>
<dbReference type="InterPro" id="IPR051235">
    <property type="entry name" value="CEP152/SHC-Transforming"/>
</dbReference>
<feature type="coiled-coil region" evidence="1">
    <location>
        <begin position="871"/>
        <end position="898"/>
    </location>
</feature>
<keyword evidence="1" id="KW-0175">Coiled coil</keyword>
<feature type="compositionally biased region" description="Low complexity" evidence="2">
    <location>
        <begin position="684"/>
        <end position="697"/>
    </location>
</feature>
<keyword evidence="5" id="KW-1185">Reference proteome</keyword>
<dbReference type="GO" id="GO:0005813">
    <property type="term" value="C:centrosome"/>
    <property type="evidence" value="ECO:0007669"/>
    <property type="project" value="TreeGrafter"/>
</dbReference>
<organism evidence="4 5">
    <name type="scientific">Patiria miniata</name>
    <name type="common">Bat star</name>
    <name type="synonym">Asterina miniata</name>
    <dbReference type="NCBI Taxonomy" id="46514"/>
    <lineage>
        <taxon>Eukaryota</taxon>
        <taxon>Metazoa</taxon>
        <taxon>Echinodermata</taxon>
        <taxon>Eleutherozoa</taxon>
        <taxon>Asterozoa</taxon>
        <taxon>Asteroidea</taxon>
        <taxon>Valvatacea</taxon>
        <taxon>Valvatida</taxon>
        <taxon>Asterinidae</taxon>
        <taxon>Patiria</taxon>
    </lineage>
</organism>
<feature type="compositionally biased region" description="Polar residues" evidence="2">
    <location>
        <begin position="1781"/>
        <end position="1791"/>
    </location>
</feature>
<feature type="region of interest" description="Disordered" evidence="2">
    <location>
        <begin position="1448"/>
        <end position="1472"/>
    </location>
</feature>
<feature type="compositionally biased region" description="Polar residues" evidence="2">
    <location>
        <begin position="1596"/>
        <end position="1612"/>
    </location>
</feature>
<dbReference type="PANTHER" id="PTHR10337:SF6">
    <property type="entry name" value="CENTROSOMAL PROTEIN OF 152 KDA"/>
    <property type="match status" value="1"/>
</dbReference>
<feature type="compositionally biased region" description="Basic and acidic residues" evidence="2">
    <location>
        <begin position="1713"/>
        <end position="1730"/>
    </location>
</feature>
<dbReference type="GO" id="GO:0007099">
    <property type="term" value="P:centriole replication"/>
    <property type="evidence" value="ECO:0007669"/>
    <property type="project" value="TreeGrafter"/>
</dbReference>
<dbReference type="PANTHER" id="PTHR10337">
    <property type="entry name" value="SHC TRANSFORMING PROTEIN"/>
    <property type="match status" value="1"/>
</dbReference>
<feature type="coiled-coil region" evidence="1">
    <location>
        <begin position="451"/>
        <end position="604"/>
    </location>
</feature>
<feature type="compositionally biased region" description="Basic and acidic residues" evidence="2">
    <location>
        <begin position="1448"/>
        <end position="1458"/>
    </location>
</feature>
<feature type="compositionally biased region" description="Polar residues" evidence="2">
    <location>
        <begin position="1460"/>
        <end position="1472"/>
    </location>
</feature>
<feature type="coiled-coil region" evidence="1">
    <location>
        <begin position="922"/>
        <end position="984"/>
    </location>
</feature>
<dbReference type="InterPro" id="IPR057659">
    <property type="entry name" value="CEP152_CC"/>
</dbReference>
<feature type="compositionally biased region" description="Low complexity" evidence="2">
    <location>
        <begin position="1753"/>
        <end position="1774"/>
    </location>
</feature>
<evidence type="ECO:0000256" key="1">
    <source>
        <dbReference type="SAM" id="Coils"/>
    </source>
</evidence>
<feature type="domain" description="CEP152 CEP63 binding coiled coil" evidence="3">
    <location>
        <begin position="1476"/>
        <end position="1526"/>
    </location>
</feature>
<feature type="compositionally biased region" description="Pro residues" evidence="2">
    <location>
        <begin position="113"/>
        <end position="123"/>
    </location>
</feature>
<feature type="compositionally biased region" description="Polar residues" evidence="2">
    <location>
        <begin position="1642"/>
        <end position="1669"/>
    </location>
</feature>
<evidence type="ECO:0000313" key="5">
    <source>
        <dbReference type="Proteomes" id="UP000887568"/>
    </source>
</evidence>
<feature type="coiled-coil region" evidence="1">
    <location>
        <begin position="780"/>
        <end position="824"/>
    </location>
</feature>
<feature type="compositionally biased region" description="Low complexity" evidence="2">
    <location>
        <begin position="1733"/>
        <end position="1746"/>
    </location>
</feature>
<feature type="compositionally biased region" description="Polar residues" evidence="2">
    <location>
        <begin position="185"/>
        <end position="199"/>
    </location>
</feature>
<dbReference type="Proteomes" id="UP000887568">
    <property type="component" value="Unplaced"/>
</dbReference>
<feature type="region of interest" description="Disordered" evidence="2">
    <location>
        <begin position="177"/>
        <end position="199"/>
    </location>
</feature>
<accession>A0A914A4P1</accession>
<feature type="compositionally biased region" description="Polar residues" evidence="2">
    <location>
        <begin position="1841"/>
        <end position="1855"/>
    </location>
</feature>